<dbReference type="SUPFAM" id="SSF109854">
    <property type="entry name" value="DinB/YfiT-like putative metalloenzymes"/>
    <property type="match status" value="1"/>
</dbReference>
<dbReference type="Proteomes" id="UP000523087">
    <property type="component" value="Unassembled WGS sequence"/>
</dbReference>
<evidence type="ECO:0000256" key="1">
    <source>
        <dbReference type="ARBA" id="ARBA00008635"/>
    </source>
</evidence>
<comment type="similarity">
    <text evidence="1">Belongs to the DinB family.</text>
</comment>
<protein>
    <submittedName>
        <fullName evidence="4">Putative damage-inducible protein DinB</fullName>
    </submittedName>
</protein>
<keyword evidence="2 3" id="KW-0479">Metal-binding</keyword>
<dbReference type="Pfam" id="PF05163">
    <property type="entry name" value="DinB"/>
    <property type="match status" value="1"/>
</dbReference>
<sequence length="167" mass="18482">MYTTIAEFIEEWSQEATLTQKVLDTLTDTSLQQQVSPNGRTLGRIAWHIVTSIPEFLSHFGLSVEMVKDSATVPSSAKEIAESFRKISADAAEAVKQQWTDESLKQVQNAFGRDLSNAAILSLLIKHTIHHRGQMTVLMRQAGLKVPGVYGPAKEEWSQMGMEAPAI</sequence>
<evidence type="ECO:0000313" key="5">
    <source>
        <dbReference type="Proteomes" id="UP000523087"/>
    </source>
</evidence>
<name>A0A7V9Z7G4_9BACL</name>
<feature type="binding site" evidence="3">
    <location>
        <position position="131"/>
    </location>
    <ligand>
        <name>a divalent metal cation</name>
        <dbReference type="ChEBI" id="CHEBI:60240"/>
    </ligand>
</feature>
<keyword evidence="5" id="KW-1185">Reference proteome</keyword>
<evidence type="ECO:0000256" key="3">
    <source>
        <dbReference type="PIRSR" id="PIRSR607837-1"/>
    </source>
</evidence>
<gene>
    <name evidence="4" type="ORF">HNR31_002236</name>
</gene>
<dbReference type="Gene3D" id="1.20.120.450">
    <property type="entry name" value="dinb family like domain"/>
    <property type="match status" value="1"/>
</dbReference>
<accession>A0A7V9Z7G4</accession>
<organism evidence="4 5">
    <name type="scientific">Thermaerobacillus caldiproteolyticus</name>
    <dbReference type="NCBI Taxonomy" id="247480"/>
    <lineage>
        <taxon>Bacteria</taxon>
        <taxon>Bacillati</taxon>
        <taxon>Bacillota</taxon>
        <taxon>Bacilli</taxon>
        <taxon>Bacillales</taxon>
        <taxon>Anoxybacillaceae</taxon>
        <taxon>Thermaerobacillus</taxon>
    </lineage>
</organism>
<evidence type="ECO:0000313" key="4">
    <source>
        <dbReference type="EMBL" id="MBA2875448.1"/>
    </source>
</evidence>
<evidence type="ECO:0000256" key="2">
    <source>
        <dbReference type="ARBA" id="ARBA00022723"/>
    </source>
</evidence>
<dbReference type="InterPro" id="IPR034660">
    <property type="entry name" value="DinB/YfiT-like"/>
</dbReference>
<dbReference type="AlphaFoldDB" id="A0A7V9Z7G4"/>
<proteinExistence type="inferred from homology"/>
<dbReference type="RefSeq" id="WP_181556254.1">
    <property type="nucleotide sequence ID" value="NZ_JACDUT010000006.1"/>
</dbReference>
<dbReference type="EMBL" id="JACDUT010000006">
    <property type="protein sequence ID" value="MBA2875448.1"/>
    <property type="molecule type" value="Genomic_DNA"/>
</dbReference>
<reference evidence="4 5" key="1">
    <citation type="submission" date="2020-07" db="EMBL/GenBank/DDBJ databases">
        <title>Genomic Encyclopedia of Type Strains, Phase IV (KMG-IV): sequencing the most valuable type-strain genomes for metagenomic binning, comparative biology and taxonomic classification.</title>
        <authorList>
            <person name="Goeker M."/>
        </authorList>
    </citation>
    <scope>NUCLEOTIDE SEQUENCE [LARGE SCALE GENOMIC DNA]</scope>
    <source>
        <strain evidence="4 5">DSM 15730</strain>
    </source>
</reference>
<dbReference type="InterPro" id="IPR007837">
    <property type="entry name" value="DinB"/>
</dbReference>
<comment type="caution">
    <text evidence="4">The sequence shown here is derived from an EMBL/GenBank/DDBJ whole genome shotgun (WGS) entry which is preliminary data.</text>
</comment>
<feature type="binding site" evidence="3">
    <location>
        <position position="127"/>
    </location>
    <ligand>
        <name>a divalent metal cation</name>
        <dbReference type="ChEBI" id="CHEBI:60240"/>
    </ligand>
</feature>
<feature type="binding site" evidence="3">
    <location>
        <position position="48"/>
    </location>
    <ligand>
        <name>a divalent metal cation</name>
        <dbReference type="ChEBI" id="CHEBI:60240"/>
    </ligand>
</feature>
<dbReference type="GO" id="GO:0046872">
    <property type="term" value="F:metal ion binding"/>
    <property type="evidence" value="ECO:0007669"/>
    <property type="project" value="UniProtKB-KW"/>
</dbReference>